<reference evidence="2" key="1">
    <citation type="submission" date="2020-03" db="EMBL/GenBank/DDBJ databases">
        <authorList>
            <person name="Weist P."/>
        </authorList>
    </citation>
    <scope>NUCLEOTIDE SEQUENCE</scope>
</reference>
<evidence type="ECO:0000313" key="3">
    <source>
        <dbReference type="Proteomes" id="UP001153269"/>
    </source>
</evidence>
<dbReference type="EMBL" id="CADEAL010000136">
    <property type="protein sequence ID" value="CAB1415056.1"/>
    <property type="molecule type" value="Genomic_DNA"/>
</dbReference>
<dbReference type="Proteomes" id="UP001153269">
    <property type="component" value="Unassembled WGS sequence"/>
</dbReference>
<feature type="region of interest" description="Disordered" evidence="1">
    <location>
        <begin position="1"/>
        <end position="22"/>
    </location>
</feature>
<proteinExistence type="predicted"/>
<protein>
    <submittedName>
        <fullName evidence="2">Uncharacterized protein</fullName>
    </submittedName>
</protein>
<dbReference type="AlphaFoldDB" id="A0A9N7TLG8"/>
<organism evidence="2 3">
    <name type="scientific">Pleuronectes platessa</name>
    <name type="common">European plaice</name>
    <dbReference type="NCBI Taxonomy" id="8262"/>
    <lineage>
        <taxon>Eukaryota</taxon>
        <taxon>Metazoa</taxon>
        <taxon>Chordata</taxon>
        <taxon>Craniata</taxon>
        <taxon>Vertebrata</taxon>
        <taxon>Euteleostomi</taxon>
        <taxon>Actinopterygii</taxon>
        <taxon>Neopterygii</taxon>
        <taxon>Teleostei</taxon>
        <taxon>Neoteleostei</taxon>
        <taxon>Acanthomorphata</taxon>
        <taxon>Carangaria</taxon>
        <taxon>Pleuronectiformes</taxon>
        <taxon>Pleuronectoidei</taxon>
        <taxon>Pleuronectidae</taxon>
        <taxon>Pleuronectes</taxon>
    </lineage>
</organism>
<accession>A0A9N7TLG8</accession>
<evidence type="ECO:0000313" key="2">
    <source>
        <dbReference type="EMBL" id="CAB1415056.1"/>
    </source>
</evidence>
<sequence length="227" mass="24907">MSETRFLSPPEKHVSIELPTNNDTTGKTPQLLLTRAFHTFIRDARTRGECVWMLDQVRGGGARQGAAAVTEPHCSSCALRRRNRWMHALVSLLLGGAPGDGGCGCALRSREFCVGECLWMISPCIWLQGACVVEDVFRAAHLHRPRPPELLSVQNLGHFTCSRVTDPTREAAAPNQQVHAHSQGAVARHCGKRRDPLSGVEAVVELVLDPVEEVERLRRRPPSLSGG</sequence>
<gene>
    <name evidence="2" type="ORF">PLEPLA_LOCUS2769</name>
</gene>
<keyword evidence="3" id="KW-1185">Reference proteome</keyword>
<evidence type="ECO:0000256" key="1">
    <source>
        <dbReference type="SAM" id="MobiDB-lite"/>
    </source>
</evidence>
<comment type="caution">
    <text evidence="2">The sequence shown here is derived from an EMBL/GenBank/DDBJ whole genome shotgun (WGS) entry which is preliminary data.</text>
</comment>
<name>A0A9N7TLG8_PLEPL</name>